<evidence type="ECO:0000313" key="1">
    <source>
        <dbReference type="EMBL" id="EFO61655.1"/>
    </source>
</evidence>
<sequence>MTFLSASENAKSEKPQFAEATHVFCTHFDPLHGSTLDLLMNSKGLVYNSSTALKTSDPAMLLMHKLSNNLEHTSIISGAHTQTRDLCYSYHQGCFALFCYRGETGKQANRNAIMFSVGLLFGHGDMLLFLERGLAESDCVTRIKKVCDTIYSDLIHLRDEKEAIVSPLDLGFKLKEHLDSLLGVRLLIRPQLFRPHQDQHLVEEFDESTLAIIRAGLLLGLRVGIAAHPPINHIVDFIGTLAMLSITTTFDDHISFSSQTAAKIASRNDYKNKRNIRRAERQARVVVSPKKKSFQTIQLKNSASGFFDDDCESRTAPGDLLSDTSDNVPEASRYILLPRLLGHIELHSLAVAQQTKINRPFLFLDPTESGPENIVHKLNNGPVESKLIHISHVTMFNYLWSDTCTDLVDTIDDKAATSLTLAEKQTFNIAFNGVIGISTEISQLHEMFDIVILMPSVQTRQLQLTPSLIHPYLVKTRLSNVYVNSKLLKKYNFLTKASIQGTLNESMTRLCDTQKDAESVPFLICTLNTRLFTNIRTRLEQGRRLTKECFKGTGLSGSSNFLHSLAKYWFTDRFERIEVHTSCPCIQ</sequence>
<organism evidence="1 2">
    <name type="scientific">Giardia intestinalis (strain P15)</name>
    <name type="common">Giardia lamblia</name>
    <dbReference type="NCBI Taxonomy" id="658858"/>
    <lineage>
        <taxon>Eukaryota</taxon>
        <taxon>Metamonada</taxon>
        <taxon>Diplomonadida</taxon>
        <taxon>Hexamitidae</taxon>
        <taxon>Giardiinae</taxon>
        <taxon>Giardia</taxon>
    </lineage>
</organism>
<accession>E1F7A6</accession>
<reference evidence="1 2" key="1">
    <citation type="journal article" date="2010" name="BMC Genomics">
        <title>Genome analysis and comparative genomics of a Giardia intestinalis assemblage E isolate.</title>
        <authorList>
            <person name="Jerlstrom-Hultqvist J."/>
            <person name="Franzen O."/>
            <person name="Ankarklev J."/>
            <person name="Xu F."/>
            <person name="Nohynkova E."/>
            <person name="Andersson J.O."/>
            <person name="Svard S.G."/>
            <person name="Andersson B."/>
        </authorList>
    </citation>
    <scope>NUCLEOTIDE SEQUENCE [LARGE SCALE GENOMIC DNA]</scope>
    <source>
        <strain evidence="1 2">P15</strain>
    </source>
</reference>
<evidence type="ECO:0000313" key="2">
    <source>
        <dbReference type="Proteomes" id="UP000008974"/>
    </source>
</evidence>
<dbReference type="OrthoDB" id="2152680at2759"/>
<protein>
    <submittedName>
        <fullName evidence="1">Uncharacterized protein</fullName>
    </submittedName>
</protein>
<name>E1F7A6_GIAIA</name>
<proteinExistence type="predicted"/>
<dbReference type="Proteomes" id="UP000008974">
    <property type="component" value="Unassembled WGS sequence"/>
</dbReference>
<gene>
    <name evidence="1" type="ORF">GLP15_1750</name>
</gene>
<dbReference type="VEuPathDB" id="GiardiaDB:GLP15_1750"/>
<dbReference type="OMA" id="FNIAFNG"/>
<comment type="caution">
    <text evidence="1">The sequence shown here is derived from an EMBL/GenBank/DDBJ whole genome shotgun (WGS) entry which is preliminary data.</text>
</comment>
<dbReference type="EMBL" id="ACVC01000215">
    <property type="protein sequence ID" value="EFO61655.1"/>
    <property type="molecule type" value="Genomic_DNA"/>
</dbReference>
<dbReference type="AlphaFoldDB" id="E1F7A6"/>